<dbReference type="InterPro" id="IPR029058">
    <property type="entry name" value="AB_hydrolase_fold"/>
</dbReference>
<protein>
    <recommendedName>
        <fullName evidence="1">AB hydrolase-1 domain-containing protein</fullName>
    </recommendedName>
</protein>
<dbReference type="Gene3D" id="3.40.50.1820">
    <property type="entry name" value="alpha/beta hydrolase"/>
    <property type="match status" value="1"/>
</dbReference>
<comment type="caution">
    <text evidence="2">The sequence shown here is derived from an EMBL/GenBank/DDBJ whole genome shotgun (WGS) entry which is preliminary data.</text>
</comment>
<proteinExistence type="predicted"/>
<dbReference type="AlphaFoldDB" id="A0A9N9KZT4"/>
<reference evidence="2" key="1">
    <citation type="submission" date="2021-07" db="EMBL/GenBank/DDBJ databases">
        <authorList>
            <person name="Durling M."/>
        </authorList>
    </citation>
    <scope>NUCLEOTIDE SEQUENCE</scope>
</reference>
<keyword evidence="3" id="KW-1185">Reference proteome</keyword>
<evidence type="ECO:0000313" key="2">
    <source>
        <dbReference type="EMBL" id="CAG8956041.1"/>
    </source>
</evidence>
<dbReference type="InterPro" id="IPR000073">
    <property type="entry name" value="AB_hydrolase_1"/>
</dbReference>
<feature type="domain" description="AB hydrolase-1" evidence="1">
    <location>
        <begin position="92"/>
        <end position="368"/>
    </location>
</feature>
<gene>
    <name evidence="2" type="ORF">HYFRA_00008897</name>
</gene>
<organism evidence="2 3">
    <name type="scientific">Hymenoscyphus fraxineus</name>
    <dbReference type="NCBI Taxonomy" id="746836"/>
    <lineage>
        <taxon>Eukaryota</taxon>
        <taxon>Fungi</taxon>
        <taxon>Dikarya</taxon>
        <taxon>Ascomycota</taxon>
        <taxon>Pezizomycotina</taxon>
        <taxon>Leotiomycetes</taxon>
        <taxon>Helotiales</taxon>
        <taxon>Helotiaceae</taxon>
        <taxon>Hymenoscyphus</taxon>
    </lineage>
</organism>
<name>A0A9N9KZT4_9HELO</name>
<dbReference type="Pfam" id="PF12697">
    <property type="entry name" value="Abhydrolase_6"/>
    <property type="match status" value="1"/>
</dbReference>
<dbReference type="EMBL" id="CAJVRL010000067">
    <property type="protein sequence ID" value="CAG8956041.1"/>
    <property type="molecule type" value="Genomic_DNA"/>
</dbReference>
<sequence>MSAENYECITHIVPGQHIRHYARGTAERQEDELKLVVKQYKPRYSQSRNSTAVTIVGSHASGCPKELYEPVWDELFQRTKSNESFSIKNIWFADIANQGASGVLNESNLGSEPSYLDHARDLLLMVNHFRDEMQRPIVGIGHSLGGCVMINLALLHPRLLTTVIAIEPVINKNGLEKHFTGAYPITFKRDTWPTRKEAEDYYLNHPFYKHWDPETLSLFVKHGLRNSPTGSLDSTETTTTLTTTKHQEVFSFGRPSHPKAGVPLSSFHPTRSEYPDLDLENRNPNSIFYNPVPTQTFAQLPRLKPSCLYVYGSKTHMVSSQSKGRADKLEVTGTGVGGSGGHADGKVDEFVLNGSHFVPFEKPKEVAKVFQEWLQKEMGNWIQEEEKEREAIRKVPVGSRAKMDDDWKWWVNESFGKKGSKKPVKSKM</sequence>
<dbReference type="OrthoDB" id="94039at2759"/>
<accession>A0A9N9KZT4</accession>
<evidence type="ECO:0000313" key="3">
    <source>
        <dbReference type="Proteomes" id="UP000696280"/>
    </source>
</evidence>
<evidence type="ECO:0000259" key="1">
    <source>
        <dbReference type="Pfam" id="PF12697"/>
    </source>
</evidence>
<dbReference type="Proteomes" id="UP000696280">
    <property type="component" value="Unassembled WGS sequence"/>
</dbReference>
<dbReference type="SUPFAM" id="SSF53474">
    <property type="entry name" value="alpha/beta-Hydrolases"/>
    <property type="match status" value="1"/>
</dbReference>